<evidence type="ECO:0000259" key="8">
    <source>
        <dbReference type="Pfam" id="PF08439"/>
    </source>
</evidence>
<dbReference type="SUPFAM" id="SSF55486">
    <property type="entry name" value="Metalloproteases ('zincins'), catalytic domain"/>
    <property type="match status" value="1"/>
</dbReference>
<protein>
    <submittedName>
        <fullName evidence="9">Oligoendopeptidase F</fullName>
    </submittedName>
</protein>
<dbReference type="EMBL" id="BMKI01000004">
    <property type="protein sequence ID" value="GGC92183.1"/>
    <property type="molecule type" value="Genomic_DNA"/>
</dbReference>
<dbReference type="InterPro" id="IPR001333">
    <property type="entry name" value="Peptidase_M32_Taq"/>
</dbReference>
<dbReference type="RefSeq" id="WP_088270171.1">
    <property type="nucleotide sequence ID" value="NZ_BMKI01000004.1"/>
</dbReference>
<accession>A0ABQ1P6I3</accession>
<dbReference type="Proteomes" id="UP000630615">
    <property type="component" value="Unassembled WGS sequence"/>
</dbReference>
<evidence type="ECO:0000256" key="5">
    <source>
        <dbReference type="ARBA" id="ARBA00023049"/>
    </source>
</evidence>
<evidence type="ECO:0000313" key="9">
    <source>
        <dbReference type="EMBL" id="GGC92183.1"/>
    </source>
</evidence>
<dbReference type="InterPro" id="IPR013647">
    <property type="entry name" value="OligopepF_N_dom"/>
</dbReference>
<dbReference type="PANTHER" id="PTHR34217">
    <property type="entry name" value="METAL-DEPENDENT CARBOXYPEPTIDASE"/>
    <property type="match status" value="1"/>
</dbReference>
<keyword evidence="2 6" id="KW-0479">Metal-binding</keyword>
<dbReference type="Gene3D" id="1.10.1370.20">
    <property type="entry name" value="Oligoendopeptidase f, C-terminal domain"/>
    <property type="match status" value="1"/>
</dbReference>
<evidence type="ECO:0000256" key="2">
    <source>
        <dbReference type="ARBA" id="ARBA00022723"/>
    </source>
</evidence>
<dbReference type="InterPro" id="IPR001567">
    <property type="entry name" value="Pept_M3A_M3B_dom"/>
</dbReference>
<dbReference type="Pfam" id="PF08439">
    <property type="entry name" value="Peptidase_M3_N"/>
    <property type="match status" value="1"/>
</dbReference>
<organism evidence="9 10">
    <name type="scientific">Enterococcus wangshanyuanii</name>
    <dbReference type="NCBI Taxonomy" id="2005703"/>
    <lineage>
        <taxon>Bacteria</taxon>
        <taxon>Bacillati</taxon>
        <taxon>Bacillota</taxon>
        <taxon>Bacilli</taxon>
        <taxon>Lactobacillales</taxon>
        <taxon>Enterococcaceae</taxon>
        <taxon>Enterococcus</taxon>
    </lineage>
</organism>
<comment type="cofactor">
    <cofactor evidence="6">
        <name>Zn(2+)</name>
        <dbReference type="ChEBI" id="CHEBI:29105"/>
    </cofactor>
    <text evidence="6">Binds 1 zinc ion.</text>
</comment>
<keyword evidence="4 6" id="KW-0862">Zinc</keyword>
<feature type="domain" description="Peptidase M3A/M3B catalytic" evidence="7">
    <location>
        <begin position="196"/>
        <end position="577"/>
    </location>
</feature>
<evidence type="ECO:0000256" key="6">
    <source>
        <dbReference type="RuleBase" id="RU003435"/>
    </source>
</evidence>
<name>A0ABQ1P6I3_9ENTE</name>
<dbReference type="InterPro" id="IPR042088">
    <property type="entry name" value="OligoPept_F_C"/>
</dbReference>
<comment type="caution">
    <text evidence="9">The sequence shown here is derived from an EMBL/GenBank/DDBJ whole genome shotgun (WGS) entry which is preliminary data.</text>
</comment>
<evidence type="ECO:0000256" key="3">
    <source>
        <dbReference type="ARBA" id="ARBA00022801"/>
    </source>
</evidence>
<evidence type="ECO:0000259" key="7">
    <source>
        <dbReference type="Pfam" id="PF01432"/>
    </source>
</evidence>
<feature type="domain" description="Oligopeptidase F N-terminal" evidence="8">
    <location>
        <begin position="113"/>
        <end position="178"/>
    </location>
</feature>
<keyword evidence="10" id="KW-1185">Reference proteome</keyword>
<dbReference type="NCBIfam" id="TIGR02290">
    <property type="entry name" value="M3_fam_3"/>
    <property type="match status" value="1"/>
</dbReference>
<sequence>MTYSMIWDLDSIFPGGSQSAQLEQRMLDLKKQSNDYHQLINRWEPDKDTNYQEMEQILSLQGIISNGFGQCNSFINALLSADTSDKKAKTLSGDLYALLPAIQLAETIFTKKLTEISDDVWTTLLTSSEFEAIAFRLNEIRRDGKKLLSEQEEHIINTLSLDGLNAWSSHYDTIVASIAIPFKDTVLSAGQAFNRMMSDPDKAVREELFTAWEKAWKEKAPLLADTLNHLDGFRLNQYKLHNVTDFLEEPLNYNRMQKETLDVMWATIQKNKQPFIDYLTRKAQLFGKEKMDWQDQDAPIILGDSKEKSFSFDEAAEFILENFEKFSPKMAQFSKTAFEKSWIEAEDRPGKRPGGYCTELPETEESRIFMTFGNSINEVATLAHELGHAFHSSVMWDLPTLDREYAMNVAETASTFAELIVADATLKEAETTEEKINLLDTKMQNAIAMFMNIHARFIFETNFYAARKEGLLSEDEITELMLEAQKQSYQNSLGTYHPHFWASKLHFFIDDVPFYNFPYTFGYLFSMGIYAYANQQGSDFEDQYIALLRDTASMTSEDLAKKHLGVDLTKPDFWQAGIDQVIKDVNEFMALTEPYVNK</sequence>
<dbReference type="CDD" id="cd09607">
    <property type="entry name" value="M3B_PepF"/>
    <property type="match status" value="1"/>
</dbReference>
<comment type="similarity">
    <text evidence="6">Belongs to the peptidase M3 family.</text>
</comment>
<reference evidence="10" key="1">
    <citation type="journal article" date="2019" name="Int. J. Syst. Evol. Microbiol.">
        <title>The Global Catalogue of Microorganisms (GCM) 10K type strain sequencing project: providing services to taxonomists for standard genome sequencing and annotation.</title>
        <authorList>
            <consortium name="The Broad Institute Genomics Platform"/>
            <consortium name="The Broad Institute Genome Sequencing Center for Infectious Disease"/>
            <person name="Wu L."/>
            <person name="Ma J."/>
        </authorList>
    </citation>
    <scope>NUCLEOTIDE SEQUENCE [LARGE SCALE GENOMIC DNA]</scope>
    <source>
        <strain evidence="10">CGMCC 1.15942</strain>
    </source>
</reference>
<keyword evidence="3 6" id="KW-0378">Hydrolase</keyword>
<keyword evidence="1 6" id="KW-0645">Protease</keyword>
<gene>
    <name evidence="9" type="ORF">GCM10011573_22220</name>
</gene>
<dbReference type="Pfam" id="PF01432">
    <property type="entry name" value="Peptidase_M3"/>
    <property type="match status" value="1"/>
</dbReference>
<dbReference type="InterPro" id="IPR034006">
    <property type="entry name" value="M3B_PepF_2"/>
</dbReference>
<evidence type="ECO:0000256" key="1">
    <source>
        <dbReference type="ARBA" id="ARBA00022670"/>
    </source>
</evidence>
<proteinExistence type="inferred from homology"/>
<dbReference type="PANTHER" id="PTHR34217:SF1">
    <property type="entry name" value="CARBOXYPEPTIDASE 1"/>
    <property type="match status" value="1"/>
</dbReference>
<keyword evidence="5 6" id="KW-0482">Metalloprotease</keyword>
<evidence type="ECO:0000313" key="10">
    <source>
        <dbReference type="Proteomes" id="UP000630615"/>
    </source>
</evidence>
<dbReference type="Gene3D" id="1.20.140.70">
    <property type="entry name" value="Oligopeptidase f, N-terminal domain"/>
    <property type="match status" value="1"/>
</dbReference>
<evidence type="ECO:0000256" key="4">
    <source>
        <dbReference type="ARBA" id="ARBA00022833"/>
    </source>
</evidence>
<dbReference type="InterPro" id="IPR011977">
    <property type="entry name" value="Pept_M3B_clade3"/>
</dbReference>